<evidence type="ECO:0000256" key="1">
    <source>
        <dbReference type="SAM" id="MobiDB-lite"/>
    </source>
</evidence>
<evidence type="ECO:0000313" key="3">
    <source>
        <dbReference type="Proteomes" id="UP001430953"/>
    </source>
</evidence>
<feature type="region of interest" description="Disordered" evidence="1">
    <location>
        <begin position="78"/>
        <end position="99"/>
    </location>
</feature>
<sequence length="99" mass="11358">MSLSIHKRKRTRLRYRLDSIPTASRAAPRVCTHAHARTRNVGPFLASTHLLCCVVVLQRRGCTRQLVPLTSSYLSAKRTSRQISRRDFTASAKNRRDRL</sequence>
<evidence type="ECO:0000313" key="2">
    <source>
        <dbReference type="EMBL" id="KAL0128044.1"/>
    </source>
</evidence>
<proteinExistence type="predicted"/>
<gene>
    <name evidence="2" type="ORF">PUN28_003345</name>
</gene>
<dbReference type="EMBL" id="JADYXP020000003">
    <property type="protein sequence ID" value="KAL0128044.1"/>
    <property type="molecule type" value="Genomic_DNA"/>
</dbReference>
<keyword evidence="3" id="KW-1185">Reference proteome</keyword>
<dbReference type="Proteomes" id="UP001430953">
    <property type="component" value="Unassembled WGS sequence"/>
</dbReference>
<name>A0AAW2GLU7_9HYME</name>
<organism evidence="2 3">
    <name type="scientific">Cardiocondyla obscurior</name>
    <dbReference type="NCBI Taxonomy" id="286306"/>
    <lineage>
        <taxon>Eukaryota</taxon>
        <taxon>Metazoa</taxon>
        <taxon>Ecdysozoa</taxon>
        <taxon>Arthropoda</taxon>
        <taxon>Hexapoda</taxon>
        <taxon>Insecta</taxon>
        <taxon>Pterygota</taxon>
        <taxon>Neoptera</taxon>
        <taxon>Endopterygota</taxon>
        <taxon>Hymenoptera</taxon>
        <taxon>Apocrita</taxon>
        <taxon>Aculeata</taxon>
        <taxon>Formicoidea</taxon>
        <taxon>Formicidae</taxon>
        <taxon>Myrmicinae</taxon>
        <taxon>Cardiocondyla</taxon>
    </lineage>
</organism>
<protein>
    <submittedName>
        <fullName evidence="2">Uncharacterized protein</fullName>
    </submittedName>
</protein>
<reference evidence="2 3" key="1">
    <citation type="submission" date="2023-03" db="EMBL/GenBank/DDBJ databases">
        <title>High recombination rates correlate with genetic variation in Cardiocondyla obscurior ants.</title>
        <authorList>
            <person name="Errbii M."/>
        </authorList>
    </citation>
    <scope>NUCLEOTIDE SEQUENCE [LARGE SCALE GENOMIC DNA]</scope>
    <source>
        <strain evidence="2">Alpha-2009</strain>
        <tissue evidence="2">Whole body</tissue>
    </source>
</reference>
<accession>A0AAW2GLU7</accession>
<dbReference type="AlphaFoldDB" id="A0AAW2GLU7"/>
<comment type="caution">
    <text evidence="2">The sequence shown here is derived from an EMBL/GenBank/DDBJ whole genome shotgun (WGS) entry which is preliminary data.</text>
</comment>